<dbReference type="SUPFAM" id="SSF51556">
    <property type="entry name" value="Metallo-dependent hydrolases"/>
    <property type="match status" value="1"/>
</dbReference>
<evidence type="ECO:0000256" key="1">
    <source>
        <dbReference type="PIRSR" id="PIRSR601559-50"/>
    </source>
</evidence>
<sequence length="99" mass="10542">MTLRQGQTLLDDGGPDPMARDFIRDLRDGIGDTGVRAAFLKCAVEHGLPPGVERVCRAVAHAHRETGAPITVHTNGHRQTGRPALALFRAASPPCARPA</sequence>
<dbReference type="InterPro" id="IPR032466">
    <property type="entry name" value="Metal_Hydrolase"/>
</dbReference>
<accession>A0A5M3VU01</accession>
<comment type="caution">
    <text evidence="3">The sequence shown here is derived from an EMBL/GenBank/DDBJ whole genome shotgun (WGS) entry which is preliminary data.</text>
</comment>
<dbReference type="InterPro" id="IPR001559">
    <property type="entry name" value="Phosphotriesterase"/>
</dbReference>
<dbReference type="AlphaFoldDB" id="A0A5M3VU01"/>
<evidence type="ECO:0000313" key="3">
    <source>
        <dbReference type="EMBL" id="GER98562.1"/>
    </source>
</evidence>
<evidence type="ECO:0000313" key="4">
    <source>
        <dbReference type="Proteomes" id="UP000334990"/>
    </source>
</evidence>
<keyword evidence="4" id="KW-1185">Reference proteome</keyword>
<name>A0A5M3VU01_9ACTN</name>
<dbReference type="RefSeq" id="WP_308805621.1">
    <property type="nucleotide sequence ID" value="NZ_BAAABN010000094.1"/>
</dbReference>
<dbReference type="Gene3D" id="3.20.20.140">
    <property type="entry name" value="Metal-dependent hydrolases"/>
    <property type="match status" value="1"/>
</dbReference>
<dbReference type="PROSITE" id="PS51347">
    <property type="entry name" value="PHOSPHOTRIESTERASE_2"/>
    <property type="match status" value="1"/>
</dbReference>
<reference evidence="3 4" key="1">
    <citation type="submission" date="2019-10" db="EMBL/GenBank/DDBJ databases">
        <title>Whole genome shotgun sequence of Acrocarpospora corrugata NBRC 13972.</title>
        <authorList>
            <person name="Ichikawa N."/>
            <person name="Kimura A."/>
            <person name="Kitahashi Y."/>
            <person name="Komaki H."/>
            <person name="Oguchi A."/>
        </authorList>
    </citation>
    <scope>NUCLEOTIDE SEQUENCE [LARGE SCALE GENOMIC DNA]</scope>
    <source>
        <strain evidence="3 4">NBRC 13972</strain>
    </source>
</reference>
<proteinExistence type="inferred from homology"/>
<dbReference type="EMBL" id="BLAD01000036">
    <property type="protein sequence ID" value="GER98562.1"/>
    <property type="molecule type" value="Genomic_DNA"/>
</dbReference>
<protein>
    <submittedName>
        <fullName evidence="3">Uncharacterized protein</fullName>
    </submittedName>
</protein>
<comment type="similarity">
    <text evidence="2">Belongs to the metallo-dependent hydrolases superfamily. Phosphotriesterase family.</text>
</comment>
<organism evidence="3 4">
    <name type="scientific">Acrocarpospora corrugata</name>
    <dbReference type="NCBI Taxonomy" id="35763"/>
    <lineage>
        <taxon>Bacteria</taxon>
        <taxon>Bacillati</taxon>
        <taxon>Actinomycetota</taxon>
        <taxon>Actinomycetes</taxon>
        <taxon>Streptosporangiales</taxon>
        <taxon>Streptosporangiaceae</taxon>
        <taxon>Acrocarpospora</taxon>
    </lineage>
</organism>
<feature type="modified residue" description="N6-carboxylysine" evidence="1 2">
    <location>
        <position position="41"/>
    </location>
</feature>
<dbReference type="GO" id="GO:0008270">
    <property type="term" value="F:zinc ion binding"/>
    <property type="evidence" value="ECO:0007669"/>
    <property type="project" value="InterPro"/>
</dbReference>
<gene>
    <name evidence="3" type="ORF">Acor_06240</name>
</gene>
<dbReference type="Proteomes" id="UP000334990">
    <property type="component" value="Unassembled WGS sequence"/>
</dbReference>
<dbReference type="Pfam" id="PF02126">
    <property type="entry name" value="PTE"/>
    <property type="match status" value="1"/>
</dbReference>
<evidence type="ECO:0000256" key="2">
    <source>
        <dbReference type="PROSITE-ProRule" id="PRU00679"/>
    </source>
</evidence>